<sequence length="136" mass="14875">MKKYLVVVLMLLFALTALGCGGRNTAFGVVDMQRIEAESTVYKDIKDDIMTKAKTAQDDMMKASEGKSAEETQKIMQEKSAEMQLVQSEAQNKLKASFTNALNQVAKDKNLGAILIKDAVPQGGVDVTDDVLKNMK</sequence>
<dbReference type="GO" id="GO:0051082">
    <property type="term" value="F:unfolded protein binding"/>
    <property type="evidence" value="ECO:0007669"/>
    <property type="project" value="InterPro"/>
</dbReference>
<dbReference type="PANTHER" id="PTHR35089:SF1">
    <property type="entry name" value="CHAPERONE PROTEIN SKP"/>
    <property type="match status" value="1"/>
</dbReference>
<name>A0A645AGP5_9ZZZZ</name>
<reference evidence="3" key="1">
    <citation type="submission" date="2019-08" db="EMBL/GenBank/DDBJ databases">
        <authorList>
            <person name="Kucharzyk K."/>
            <person name="Murdoch R.W."/>
            <person name="Higgins S."/>
            <person name="Loffler F."/>
        </authorList>
    </citation>
    <scope>NUCLEOTIDE SEQUENCE</scope>
</reference>
<dbReference type="EMBL" id="VSSQ01013824">
    <property type="protein sequence ID" value="MPM52359.1"/>
    <property type="molecule type" value="Genomic_DNA"/>
</dbReference>
<gene>
    <name evidence="3" type="ORF">SDC9_99118</name>
</gene>
<keyword evidence="2" id="KW-0732">Signal</keyword>
<dbReference type="Gene3D" id="3.30.910.20">
    <property type="entry name" value="Skp domain"/>
    <property type="match status" value="1"/>
</dbReference>
<dbReference type="PANTHER" id="PTHR35089">
    <property type="entry name" value="CHAPERONE PROTEIN SKP"/>
    <property type="match status" value="1"/>
</dbReference>
<dbReference type="SUPFAM" id="SSF111384">
    <property type="entry name" value="OmpH-like"/>
    <property type="match status" value="1"/>
</dbReference>
<comment type="caution">
    <text evidence="3">The sequence shown here is derived from an EMBL/GenBank/DDBJ whole genome shotgun (WGS) entry which is preliminary data.</text>
</comment>
<comment type="similarity">
    <text evidence="1">Belongs to the Skp family.</text>
</comment>
<dbReference type="GO" id="GO:0050821">
    <property type="term" value="P:protein stabilization"/>
    <property type="evidence" value="ECO:0007669"/>
    <property type="project" value="TreeGrafter"/>
</dbReference>
<accession>A0A645AGP5</accession>
<dbReference type="GO" id="GO:0005829">
    <property type="term" value="C:cytosol"/>
    <property type="evidence" value="ECO:0007669"/>
    <property type="project" value="TreeGrafter"/>
</dbReference>
<dbReference type="PROSITE" id="PS51257">
    <property type="entry name" value="PROKAR_LIPOPROTEIN"/>
    <property type="match status" value="1"/>
</dbReference>
<evidence type="ECO:0000313" key="3">
    <source>
        <dbReference type="EMBL" id="MPM52359.1"/>
    </source>
</evidence>
<evidence type="ECO:0000256" key="2">
    <source>
        <dbReference type="ARBA" id="ARBA00022729"/>
    </source>
</evidence>
<dbReference type="InterPro" id="IPR024930">
    <property type="entry name" value="Skp_dom_sf"/>
</dbReference>
<dbReference type="SMART" id="SM00935">
    <property type="entry name" value="OmpH"/>
    <property type="match status" value="1"/>
</dbReference>
<proteinExistence type="inferred from homology"/>
<organism evidence="3">
    <name type="scientific">bioreactor metagenome</name>
    <dbReference type="NCBI Taxonomy" id="1076179"/>
    <lineage>
        <taxon>unclassified sequences</taxon>
        <taxon>metagenomes</taxon>
        <taxon>ecological metagenomes</taxon>
    </lineage>
</organism>
<dbReference type="AlphaFoldDB" id="A0A645AGP5"/>
<protein>
    <recommendedName>
        <fullName evidence="4">Chaperone protein Skp</fullName>
    </recommendedName>
</protein>
<evidence type="ECO:0008006" key="4">
    <source>
        <dbReference type="Google" id="ProtNLM"/>
    </source>
</evidence>
<dbReference type="InterPro" id="IPR005632">
    <property type="entry name" value="Chaperone_Skp"/>
</dbReference>
<evidence type="ECO:0000256" key="1">
    <source>
        <dbReference type="ARBA" id="ARBA00009091"/>
    </source>
</evidence>